<accession>A0A9X8CXR0</accession>
<proteinExistence type="predicted"/>
<evidence type="ECO:0000313" key="2">
    <source>
        <dbReference type="EMBL" id="RIX69275.1"/>
    </source>
</evidence>
<organism evidence="2 3">
    <name type="scientific">Acidovorax cavernicola</name>
    <dbReference type="NCBI Taxonomy" id="1675792"/>
    <lineage>
        <taxon>Bacteria</taxon>
        <taxon>Pseudomonadati</taxon>
        <taxon>Pseudomonadota</taxon>
        <taxon>Betaproteobacteria</taxon>
        <taxon>Burkholderiales</taxon>
        <taxon>Comamonadaceae</taxon>
        <taxon>Acidovorax</taxon>
    </lineage>
</organism>
<dbReference type="EMBL" id="QXMN01000291">
    <property type="protein sequence ID" value="RIX69275.1"/>
    <property type="molecule type" value="Genomic_DNA"/>
</dbReference>
<keyword evidence="3" id="KW-1185">Reference proteome</keyword>
<feature type="non-terminal residue" evidence="2">
    <location>
        <position position="252"/>
    </location>
</feature>
<dbReference type="InterPro" id="IPR013783">
    <property type="entry name" value="Ig-like_fold"/>
</dbReference>
<feature type="domain" description="RapA2 cadherin-like" evidence="1">
    <location>
        <begin position="131"/>
        <end position="201"/>
    </location>
</feature>
<dbReference type="RefSeq" id="WP_205736879.1">
    <property type="nucleotide sequence ID" value="NZ_QXMN01000291.1"/>
</dbReference>
<feature type="non-terminal residue" evidence="2">
    <location>
        <position position="1"/>
    </location>
</feature>
<protein>
    <recommendedName>
        <fullName evidence="1">RapA2 cadherin-like domain-containing protein</fullName>
    </recommendedName>
</protein>
<dbReference type="Pfam" id="PF17803">
    <property type="entry name" value="Cadherin_4"/>
    <property type="match status" value="2"/>
</dbReference>
<reference evidence="2 3" key="1">
    <citation type="submission" date="2018-09" db="EMBL/GenBank/DDBJ databases">
        <title>Acidovorax cavernicola nov. sp. isolated from Gruta de las Maravillas (Aracena, Spain).</title>
        <authorList>
            <person name="Jurado V."/>
            <person name="Gutierrez-Patricio S."/>
            <person name="Gonzalez-Pimentel J.L."/>
            <person name="Miller A.Z."/>
            <person name="Laiz L."/>
            <person name="Saiz-Jimenez C."/>
        </authorList>
    </citation>
    <scope>NUCLEOTIDE SEQUENCE [LARGE SCALE GENOMIC DNA]</scope>
    <source>
        <strain evidence="2 3">1011MAR4D40.2</strain>
    </source>
</reference>
<dbReference type="InterPro" id="IPR010221">
    <property type="entry name" value="VCBS_dom"/>
</dbReference>
<dbReference type="NCBIfam" id="TIGR01965">
    <property type="entry name" value="VCBS_repeat"/>
    <property type="match status" value="3"/>
</dbReference>
<gene>
    <name evidence="2" type="ORF">D3H34_33205</name>
</gene>
<sequence>KTGETRTETYTVQVSDGNGGVDTQDITITVTGDDDGAVITPNAPGSDQGQVQEDVTLVAGGKLNVTDPDAGQAVFVPVVAQAGQYGNFSVDASGNWTFNLNNGLAAVQALGVGKSLTETFTVTTADGTTGSVLITINGTNDQPVLSGALTGTVAEDGTQTAIGQLATTDVDAGDTHSYSVVGANTGTYGSFSVDSTGQWTYQLDNAAAQALKTGETRTETYTVQVSDGNGGVDTQDITITVTGDDDGAVITP</sequence>
<name>A0A9X8CXR0_9BURK</name>
<evidence type="ECO:0000259" key="1">
    <source>
        <dbReference type="Pfam" id="PF17803"/>
    </source>
</evidence>
<dbReference type="Gene3D" id="2.60.40.10">
    <property type="entry name" value="Immunoglobulins"/>
    <property type="match status" value="2"/>
</dbReference>
<evidence type="ECO:0000313" key="3">
    <source>
        <dbReference type="Proteomes" id="UP000265619"/>
    </source>
</evidence>
<dbReference type="Proteomes" id="UP000265619">
    <property type="component" value="Unassembled WGS sequence"/>
</dbReference>
<dbReference type="InterPro" id="IPR040853">
    <property type="entry name" value="RapA2_cadherin-like"/>
</dbReference>
<comment type="caution">
    <text evidence="2">The sequence shown here is derived from an EMBL/GenBank/DDBJ whole genome shotgun (WGS) entry which is preliminary data.</text>
</comment>
<feature type="domain" description="RapA2 cadherin-like" evidence="1">
    <location>
        <begin position="25"/>
        <end position="98"/>
    </location>
</feature>
<dbReference type="AlphaFoldDB" id="A0A9X8CXR0"/>